<keyword evidence="6" id="KW-0472">Membrane</keyword>
<dbReference type="InterPro" id="IPR027417">
    <property type="entry name" value="P-loop_NTPase"/>
</dbReference>
<dbReference type="SUPFAM" id="SSF54814">
    <property type="entry name" value="Prokaryotic type KH domain (KH-domain type II)"/>
    <property type="match status" value="1"/>
</dbReference>
<feature type="region of interest" description="G2" evidence="7">
    <location>
        <begin position="36"/>
        <end position="40"/>
    </location>
</feature>
<protein>
    <recommendedName>
        <fullName evidence="2 6">GTPase Era</fullName>
    </recommendedName>
</protein>
<keyword evidence="6" id="KW-0699">rRNA-binding</keyword>
<evidence type="ECO:0000256" key="1">
    <source>
        <dbReference type="ARBA" id="ARBA00007921"/>
    </source>
</evidence>
<keyword evidence="6" id="KW-0690">Ribosome biogenesis</keyword>
<dbReference type="PRINTS" id="PR00449">
    <property type="entry name" value="RASTRNSFRMNG"/>
</dbReference>
<dbReference type="InterPro" id="IPR030388">
    <property type="entry name" value="G_ERA_dom"/>
</dbReference>
<name>A0A7V3VUF3_UNCW3</name>
<feature type="binding site" evidence="6">
    <location>
        <begin position="57"/>
        <end position="61"/>
    </location>
    <ligand>
        <name>GTP</name>
        <dbReference type="ChEBI" id="CHEBI:37565"/>
    </ligand>
</feature>
<evidence type="ECO:0000313" key="11">
    <source>
        <dbReference type="EMBL" id="HGE78791.1"/>
    </source>
</evidence>
<dbReference type="SUPFAM" id="SSF52540">
    <property type="entry name" value="P-loop containing nucleoside triphosphate hydrolases"/>
    <property type="match status" value="1"/>
</dbReference>
<dbReference type="Pfam" id="PF01926">
    <property type="entry name" value="MMR_HSR1"/>
    <property type="match status" value="1"/>
</dbReference>
<dbReference type="InterPro" id="IPR006073">
    <property type="entry name" value="GTP-bd"/>
</dbReference>
<evidence type="ECO:0000256" key="6">
    <source>
        <dbReference type="HAMAP-Rule" id="MF_00367"/>
    </source>
</evidence>
<comment type="function">
    <text evidence="6">An essential GTPase that binds both GDP and GTP, with rapid nucleotide exchange. Plays a role in 16S rRNA processing and 30S ribosomal subunit biogenesis and possibly also in cell cycle regulation and energy metabolism.</text>
</comment>
<dbReference type="Gene3D" id="3.40.50.300">
    <property type="entry name" value="P-loop containing nucleotide triphosphate hydrolases"/>
    <property type="match status" value="1"/>
</dbReference>
<sequence length="288" mass="33546">MKSGYVAIIGEPNVGKSTLLNRFLNSKLSIVSDKPQTTRKKILGILTEGEYQCLFLDTPGLFEPTYELQERMVNEAKEAIRDADLLLWLVDPFFKPEKFSTKFLNLFTNKRLIIAINKIDLVKKSELLPLIDKLKDYNPEEIFPISALNGDGVEELKMAILKRLPESPFLFEADQISDLPERDFVSEFIREKIFLYLRKEIPYATCVTIEEFKEQEGKKIYIRANIYVERESQKRILIGKNGNLLKKIGTEARKDIENFLGQEVFLDLWVKVKENWRKDPKFLKELGF</sequence>
<dbReference type="PROSITE" id="PS50823">
    <property type="entry name" value="KH_TYPE_2"/>
    <property type="match status" value="1"/>
</dbReference>
<dbReference type="GO" id="GO:0005829">
    <property type="term" value="C:cytosol"/>
    <property type="evidence" value="ECO:0007669"/>
    <property type="project" value="TreeGrafter"/>
</dbReference>
<evidence type="ECO:0000256" key="8">
    <source>
        <dbReference type="RuleBase" id="RU003761"/>
    </source>
</evidence>
<dbReference type="GO" id="GO:0005886">
    <property type="term" value="C:plasma membrane"/>
    <property type="evidence" value="ECO:0007669"/>
    <property type="project" value="UniProtKB-SubCell"/>
</dbReference>
<dbReference type="GO" id="GO:0005525">
    <property type="term" value="F:GTP binding"/>
    <property type="evidence" value="ECO:0007669"/>
    <property type="project" value="UniProtKB-UniRule"/>
</dbReference>
<feature type="binding site" evidence="6">
    <location>
        <begin position="117"/>
        <end position="120"/>
    </location>
    <ligand>
        <name>GTP</name>
        <dbReference type="ChEBI" id="CHEBI:37565"/>
    </ligand>
</feature>
<organism evidence="11">
    <name type="scientific">candidate division WOR-3 bacterium</name>
    <dbReference type="NCBI Taxonomy" id="2052148"/>
    <lineage>
        <taxon>Bacteria</taxon>
        <taxon>Bacteria division WOR-3</taxon>
    </lineage>
</organism>
<evidence type="ECO:0000259" key="9">
    <source>
        <dbReference type="PROSITE" id="PS50823"/>
    </source>
</evidence>
<keyword evidence="6" id="KW-0963">Cytoplasm</keyword>
<dbReference type="InterPro" id="IPR009019">
    <property type="entry name" value="KH_sf_prok-type"/>
</dbReference>
<dbReference type="FunFam" id="3.30.300.20:FF:000003">
    <property type="entry name" value="GTPase Era"/>
    <property type="match status" value="1"/>
</dbReference>
<dbReference type="NCBIfam" id="TIGR00436">
    <property type="entry name" value="era"/>
    <property type="match status" value="1"/>
</dbReference>
<evidence type="ECO:0000256" key="3">
    <source>
        <dbReference type="ARBA" id="ARBA00022741"/>
    </source>
</evidence>
<keyword evidence="3 6" id="KW-0547">Nucleotide-binding</keyword>
<evidence type="ECO:0000259" key="10">
    <source>
        <dbReference type="PROSITE" id="PS51713"/>
    </source>
</evidence>
<keyword evidence="4 6" id="KW-0694">RNA-binding</keyword>
<evidence type="ECO:0000256" key="7">
    <source>
        <dbReference type="PROSITE-ProRule" id="PRU01050"/>
    </source>
</evidence>
<dbReference type="Gene3D" id="3.30.300.20">
    <property type="match status" value="1"/>
</dbReference>
<accession>A0A7V3VUF3</accession>
<dbReference type="GO" id="GO:0043024">
    <property type="term" value="F:ribosomal small subunit binding"/>
    <property type="evidence" value="ECO:0007669"/>
    <property type="project" value="TreeGrafter"/>
</dbReference>
<dbReference type="GO" id="GO:0000028">
    <property type="term" value="P:ribosomal small subunit assembly"/>
    <property type="evidence" value="ECO:0007669"/>
    <property type="project" value="TreeGrafter"/>
</dbReference>
<keyword evidence="5 6" id="KW-0342">GTP-binding</keyword>
<comment type="subunit">
    <text evidence="6">Monomer.</text>
</comment>
<dbReference type="HAMAP" id="MF_00367">
    <property type="entry name" value="GTPase_Era"/>
    <property type="match status" value="1"/>
</dbReference>
<dbReference type="CDD" id="cd04163">
    <property type="entry name" value="Era"/>
    <property type="match status" value="1"/>
</dbReference>
<evidence type="ECO:0000256" key="2">
    <source>
        <dbReference type="ARBA" id="ARBA00020484"/>
    </source>
</evidence>
<dbReference type="NCBIfam" id="NF000908">
    <property type="entry name" value="PRK00089.1"/>
    <property type="match status" value="1"/>
</dbReference>
<dbReference type="CDD" id="cd22534">
    <property type="entry name" value="KH-II_Era"/>
    <property type="match status" value="1"/>
</dbReference>
<gene>
    <name evidence="6" type="primary">era</name>
    <name evidence="11" type="ORF">ENX68_07345</name>
</gene>
<dbReference type="AlphaFoldDB" id="A0A7V3VUF3"/>
<keyword evidence="6" id="KW-1003">Cell membrane</keyword>
<reference evidence="11" key="1">
    <citation type="journal article" date="2020" name="mSystems">
        <title>Genome- and Community-Level Interaction Insights into Carbon Utilization and Element Cycling Functions of Hydrothermarchaeota in Hydrothermal Sediment.</title>
        <authorList>
            <person name="Zhou Z."/>
            <person name="Liu Y."/>
            <person name="Xu W."/>
            <person name="Pan J."/>
            <person name="Luo Z.H."/>
            <person name="Li M."/>
        </authorList>
    </citation>
    <scope>NUCLEOTIDE SEQUENCE [LARGE SCALE GENOMIC DNA]</scope>
    <source>
        <strain evidence="11">SpSt-961</strain>
    </source>
</reference>
<comment type="subcellular location">
    <subcellularLocation>
        <location evidence="6">Cytoplasm</location>
    </subcellularLocation>
    <subcellularLocation>
        <location evidence="6">Cell membrane</location>
        <topology evidence="6">Peripheral membrane protein</topology>
    </subcellularLocation>
</comment>
<feature type="domain" description="KH type-2" evidence="9">
    <location>
        <begin position="197"/>
        <end position="274"/>
    </location>
</feature>
<dbReference type="InterPro" id="IPR005225">
    <property type="entry name" value="Small_GTP-bd"/>
</dbReference>
<comment type="similarity">
    <text evidence="1 6 7 8">Belongs to the TRAFAC class TrmE-Era-EngA-EngB-Septin-like GTPase superfamily. Era GTPase family.</text>
</comment>
<dbReference type="InterPro" id="IPR005662">
    <property type="entry name" value="GTPase_Era-like"/>
</dbReference>
<dbReference type="PANTHER" id="PTHR42698">
    <property type="entry name" value="GTPASE ERA"/>
    <property type="match status" value="1"/>
</dbReference>
<evidence type="ECO:0000256" key="4">
    <source>
        <dbReference type="ARBA" id="ARBA00022884"/>
    </source>
</evidence>
<feature type="region of interest" description="G4" evidence="7">
    <location>
        <begin position="117"/>
        <end position="120"/>
    </location>
</feature>
<feature type="domain" description="Era-type G" evidence="10">
    <location>
        <begin position="2"/>
        <end position="166"/>
    </location>
</feature>
<dbReference type="PROSITE" id="PS51713">
    <property type="entry name" value="G_ERA"/>
    <property type="match status" value="1"/>
</dbReference>
<evidence type="ECO:0000256" key="5">
    <source>
        <dbReference type="ARBA" id="ARBA00023134"/>
    </source>
</evidence>
<dbReference type="GO" id="GO:0003924">
    <property type="term" value="F:GTPase activity"/>
    <property type="evidence" value="ECO:0007669"/>
    <property type="project" value="UniProtKB-UniRule"/>
</dbReference>
<dbReference type="PANTHER" id="PTHR42698:SF1">
    <property type="entry name" value="GTPASE ERA, MITOCHONDRIAL"/>
    <property type="match status" value="1"/>
</dbReference>
<proteinExistence type="inferred from homology"/>
<feature type="binding site" evidence="6">
    <location>
        <begin position="10"/>
        <end position="17"/>
    </location>
    <ligand>
        <name>GTP</name>
        <dbReference type="ChEBI" id="CHEBI:37565"/>
    </ligand>
</feature>
<feature type="region of interest" description="G3" evidence="7">
    <location>
        <begin position="57"/>
        <end position="60"/>
    </location>
</feature>
<dbReference type="GO" id="GO:0070181">
    <property type="term" value="F:small ribosomal subunit rRNA binding"/>
    <property type="evidence" value="ECO:0007669"/>
    <property type="project" value="UniProtKB-UniRule"/>
</dbReference>
<dbReference type="EMBL" id="DTOZ01000180">
    <property type="protein sequence ID" value="HGE78791.1"/>
    <property type="molecule type" value="Genomic_DNA"/>
</dbReference>
<dbReference type="Pfam" id="PF07650">
    <property type="entry name" value="KH_2"/>
    <property type="match status" value="1"/>
</dbReference>
<dbReference type="NCBIfam" id="TIGR00231">
    <property type="entry name" value="small_GTP"/>
    <property type="match status" value="1"/>
</dbReference>
<feature type="region of interest" description="G1" evidence="7">
    <location>
        <begin position="10"/>
        <end position="17"/>
    </location>
</feature>
<feature type="region of interest" description="G5" evidence="7">
    <location>
        <begin position="145"/>
        <end position="147"/>
    </location>
</feature>
<comment type="caution">
    <text evidence="11">The sequence shown here is derived from an EMBL/GenBank/DDBJ whole genome shotgun (WGS) entry which is preliminary data.</text>
</comment>
<dbReference type="InterPro" id="IPR004044">
    <property type="entry name" value="KH_dom_type_2"/>
</dbReference>
<dbReference type="InterPro" id="IPR015946">
    <property type="entry name" value="KH_dom-like_a/b"/>
</dbReference>